<dbReference type="STRING" id="1679444.PYTT_2395"/>
<protein>
    <submittedName>
        <fullName evidence="1">Uncharacterized protein</fullName>
    </submittedName>
</protein>
<accession>A0A1C7P9E4</accession>
<dbReference type="AlphaFoldDB" id="A0A1C7P9E4"/>
<keyword evidence="2" id="KW-1185">Reference proteome</keyword>
<proteinExistence type="predicted"/>
<sequence length="121" mass="13425">MSEEQLQFFEGRLLALERKLAGVEEAWLSRKDLGVRYGVALPYVDKVFAAVELRRVLSEEEVGGVVPGVVRFFATEDFADPDAAAGRAKKAGVKRYNREDFFQAMTHMHEFAGRKAAAAGC</sequence>
<dbReference type="RefSeq" id="WP_067777606.1">
    <property type="nucleotide sequence ID" value="NZ_LIGX01000040.1"/>
</dbReference>
<dbReference type="EMBL" id="LT629973">
    <property type="protein sequence ID" value="SEH99460.1"/>
    <property type="molecule type" value="Genomic_DNA"/>
</dbReference>
<gene>
    <name evidence="1" type="ORF">PYTT_2395</name>
</gene>
<dbReference type="Proteomes" id="UP000176204">
    <property type="component" value="Chromosome I"/>
</dbReference>
<dbReference type="KEGG" id="agl:PYTT_2395"/>
<evidence type="ECO:0000313" key="2">
    <source>
        <dbReference type="Proteomes" id="UP000176204"/>
    </source>
</evidence>
<reference evidence="2" key="1">
    <citation type="submission" date="2016-09" db="EMBL/GenBank/DDBJ databases">
        <authorList>
            <person name="Koehorst J."/>
        </authorList>
    </citation>
    <scope>NUCLEOTIDE SEQUENCE [LARGE SCALE GENOMIC DNA]</scope>
</reference>
<organism evidence="1 2">
    <name type="scientific">Akkermansia glycaniphila</name>
    <dbReference type="NCBI Taxonomy" id="1679444"/>
    <lineage>
        <taxon>Bacteria</taxon>
        <taxon>Pseudomonadati</taxon>
        <taxon>Verrucomicrobiota</taxon>
        <taxon>Verrucomicrobiia</taxon>
        <taxon>Verrucomicrobiales</taxon>
        <taxon>Akkermansiaceae</taxon>
        <taxon>Akkermansia</taxon>
    </lineage>
</organism>
<evidence type="ECO:0000313" key="1">
    <source>
        <dbReference type="EMBL" id="SEH99460.1"/>
    </source>
</evidence>
<name>A0A1C7P9E4_9BACT</name>